<accession>A0A1I5V095</accession>
<organism evidence="1 2">
    <name type="scientific">Desemzia incerta</name>
    <dbReference type="NCBI Taxonomy" id="82801"/>
    <lineage>
        <taxon>Bacteria</taxon>
        <taxon>Bacillati</taxon>
        <taxon>Bacillota</taxon>
        <taxon>Bacilli</taxon>
        <taxon>Lactobacillales</taxon>
        <taxon>Carnobacteriaceae</taxon>
        <taxon>Desemzia</taxon>
    </lineage>
</organism>
<reference evidence="1 2" key="1">
    <citation type="submission" date="2016-10" db="EMBL/GenBank/DDBJ databases">
        <authorList>
            <person name="de Groot N.N."/>
        </authorList>
    </citation>
    <scope>NUCLEOTIDE SEQUENCE [LARGE SCALE GENOMIC DNA]</scope>
    <source>
        <strain evidence="1 2">DSM 20581</strain>
    </source>
</reference>
<dbReference type="STRING" id="82801.SAMN04488506_0284"/>
<evidence type="ECO:0000313" key="1">
    <source>
        <dbReference type="EMBL" id="SFQ00910.1"/>
    </source>
</evidence>
<dbReference type="PROSITE" id="PS51257">
    <property type="entry name" value="PROKAR_LIPOPROTEIN"/>
    <property type="match status" value="1"/>
</dbReference>
<dbReference type="InterPro" id="IPR046720">
    <property type="entry name" value="DUF6612"/>
</dbReference>
<name>A0A1I5V095_9LACT</name>
<protein>
    <recommendedName>
        <fullName evidence="3">Lipoprotein</fullName>
    </recommendedName>
</protein>
<dbReference type="Pfam" id="PF20316">
    <property type="entry name" value="DUF6612"/>
    <property type="match status" value="1"/>
</dbReference>
<sequence>MRKNILRISLISPVFLFGCERSLSEEEVVSGVSENESAVENYRALIDLSISVTNQESGDVIQESMSKSDIVINEQTLDTYGTINKSAAGESLTQEYYSVDDKAYLNLNDQGWMDMSNQQEALFQSTGTTYPNLVPIVESISKIGELTENEDEYVYTFQEINADLYSSFESPYSLNFGSLSPEEVEQKVMVSIDKETLLIQEVTNELSGVQDGHDLVMMIHHTYKNMNEMNDISIPQEIIDSASSAQ</sequence>
<dbReference type="EMBL" id="FOXW01000001">
    <property type="protein sequence ID" value="SFQ00910.1"/>
    <property type="molecule type" value="Genomic_DNA"/>
</dbReference>
<gene>
    <name evidence="1" type="ORF">SAMN04488506_0284</name>
</gene>
<evidence type="ECO:0000313" key="2">
    <source>
        <dbReference type="Proteomes" id="UP000199136"/>
    </source>
</evidence>
<evidence type="ECO:0008006" key="3">
    <source>
        <dbReference type="Google" id="ProtNLM"/>
    </source>
</evidence>
<dbReference type="RefSeq" id="WP_092479361.1">
    <property type="nucleotide sequence ID" value="NZ_FOXW01000001.1"/>
</dbReference>
<proteinExistence type="predicted"/>
<dbReference type="Proteomes" id="UP000199136">
    <property type="component" value="Unassembled WGS sequence"/>
</dbReference>
<keyword evidence="2" id="KW-1185">Reference proteome</keyword>
<dbReference type="AlphaFoldDB" id="A0A1I5V095"/>